<accession>A0ABQ9UYS6</accession>
<dbReference type="Proteomes" id="UP001266305">
    <property type="component" value="Unassembled WGS sequence"/>
</dbReference>
<sequence>MASGPQLLLLQMRKRGQQHTFYPQHVTLPQSLCLPHGPLISTMLLAVSLGKTAWKEGSDPPVSLQ</sequence>
<comment type="caution">
    <text evidence="1">The sequence shown here is derived from an EMBL/GenBank/DDBJ whole genome shotgun (WGS) entry which is preliminary data.</text>
</comment>
<dbReference type="EMBL" id="JASSZA010000009">
    <property type="protein sequence ID" value="KAK2102257.1"/>
    <property type="molecule type" value="Genomic_DNA"/>
</dbReference>
<gene>
    <name evidence="1" type="ORF">P7K49_019924</name>
</gene>
<evidence type="ECO:0000313" key="2">
    <source>
        <dbReference type="Proteomes" id="UP001266305"/>
    </source>
</evidence>
<proteinExistence type="predicted"/>
<protein>
    <submittedName>
        <fullName evidence="1">Uncharacterized protein</fullName>
    </submittedName>
</protein>
<keyword evidence="2" id="KW-1185">Reference proteome</keyword>
<name>A0ABQ9UYS6_SAGOE</name>
<reference evidence="1 2" key="1">
    <citation type="submission" date="2023-05" db="EMBL/GenBank/DDBJ databases">
        <title>B98-5 Cell Line De Novo Hybrid Assembly: An Optical Mapping Approach.</title>
        <authorList>
            <person name="Kananen K."/>
            <person name="Auerbach J.A."/>
            <person name="Kautto E."/>
            <person name="Blachly J.S."/>
        </authorList>
    </citation>
    <scope>NUCLEOTIDE SEQUENCE [LARGE SCALE GENOMIC DNA]</scope>
    <source>
        <strain evidence="1">B95-8</strain>
        <tissue evidence="1">Cell line</tissue>
    </source>
</reference>
<organism evidence="1 2">
    <name type="scientific">Saguinus oedipus</name>
    <name type="common">Cotton-top tamarin</name>
    <name type="synonym">Oedipomidas oedipus</name>
    <dbReference type="NCBI Taxonomy" id="9490"/>
    <lineage>
        <taxon>Eukaryota</taxon>
        <taxon>Metazoa</taxon>
        <taxon>Chordata</taxon>
        <taxon>Craniata</taxon>
        <taxon>Vertebrata</taxon>
        <taxon>Euteleostomi</taxon>
        <taxon>Mammalia</taxon>
        <taxon>Eutheria</taxon>
        <taxon>Euarchontoglires</taxon>
        <taxon>Primates</taxon>
        <taxon>Haplorrhini</taxon>
        <taxon>Platyrrhini</taxon>
        <taxon>Cebidae</taxon>
        <taxon>Callitrichinae</taxon>
        <taxon>Saguinus</taxon>
    </lineage>
</organism>
<evidence type="ECO:0000313" key="1">
    <source>
        <dbReference type="EMBL" id="KAK2102257.1"/>
    </source>
</evidence>